<keyword evidence="1" id="KW-0732">Signal</keyword>
<dbReference type="AlphaFoldDB" id="A0A545TQB1"/>
<gene>
    <name evidence="2" type="ORF">FKG94_11125</name>
</gene>
<feature type="chain" id="PRO_5021850540" evidence="1">
    <location>
        <begin position="24"/>
        <end position="150"/>
    </location>
</feature>
<dbReference type="PROSITE" id="PS51009">
    <property type="entry name" value="CYTCII"/>
    <property type="match status" value="1"/>
</dbReference>
<dbReference type="GO" id="GO:0009055">
    <property type="term" value="F:electron transfer activity"/>
    <property type="evidence" value="ECO:0007669"/>
    <property type="project" value="InterPro"/>
</dbReference>
<evidence type="ECO:0000313" key="3">
    <source>
        <dbReference type="Proteomes" id="UP000319732"/>
    </source>
</evidence>
<dbReference type="GO" id="GO:0005506">
    <property type="term" value="F:iron ion binding"/>
    <property type="evidence" value="ECO:0007669"/>
    <property type="project" value="InterPro"/>
</dbReference>
<name>A0A545TQB1_9GAMM</name>
<dbReference type="Pfam" id="PF01322">
    <property type="entry name" value="Cytochrom_C_2"/>
    <property type="match status" value="1"/>
</dbReference>
<sequence>MKFHLRFFTVTILSLIITSQAYAQEKQPTPEERAYTFRTSLFQTFAWKYGQLVGAKKQNDEATFIKHASDLEYLATMLEEGFQIKNSLPEGTAAKPEIWKDYDTFKKKSETLKSAANDLTKSGAMADFDARDFGSKNCGGCHRDFRVKDD</sequence>
<keyword evidence="3" id="KW-1185">Reference proteome</keyword>
<comment type="caution">
    <text evidence="2">The sequence shown here is derived from an EMBL/GenBank/DDBJ whole genome shotgun (WGS) entry which is preliminary data.</text>
</comment>
<organism evidence="2 3">
    <name type="scientific">Exilibacterium tricleocarpae</name>
    <dbReference type="NCBI Taxonomy" id="2591008"/>
    <lineage>
        <taxon>Bacteria</taxon>
        <taxon>Pseudomonadati</taxon>
        <taxon>Pseudomonadota</taxon>
        <taxon>Gammaproteobacteria</taxon>
        <taxon>Cellvibrionales</taxon>
        <taxon>Cellvibrionaceae</taxon>
        <taxon>Exilibacterium</taxon>
    </lineage>
</organism>
<dbReference type="Proteomes" id="UP000319732">
    <property type="component" value="Unassembled WGS sequence"/>
</dbReference>
<dbReference type="GO" id="GO:0022900">
    <property type="term" value="P:electron transport chain"/>
    <property type="evidence" value="ECO:0007669"/>
    <property type="project" value="InterPro"/>
</dbReference>
<dbReference type="SUPFAM" id="SSF47175">
    <property type="entry name" value="Cytochromes"/>
    <property type="match status" value="1"/>
</dbReference>
<dbReference type="EMBL" id="VHSG01000011">
    <property type="protein sequence ID" value="TQV79415.1"/>
    <property type="molecule type" value="Genomic_DNA"/>
</dbReference>
<dbReference type="InterPro" id="IPR002321">
    <property type="entry name" value="Cyt_c_II"/>
</dbReference>
<dbReference type="OrthoDB" id="5520910at2"/>
<evidence type="ECO:0000313" key="2">
    <source>
        <dbReference type="EMBL" id="TQV79415.1"/>
    </source>
</evidence>
<accession>A0A545TQB1</accession>
<dbReference type="Gene3D" id="1.20.120.10">
    <property type="entry name" value="Cytochrome c/b562"/>
    <property type="match status" value="1"/>
</dbReference>
<dbReference type="InterPro" id="IPR010980">
    <property type="entry name" value="Cyt_c/b562"/>
</dbReference>
<reference evidence="2 3" key="1">
    <citation type="submission" date="2019-06" db="EMBL/GenBank/DDBJ databases">
        <title>Whole genome sequence for Cellvibrionaceae sp. R142.</title>
        <authorList>
            <person name="Wang G."/>
        </authorList>
    </citation>
    <scope>NUCLEOTIDE SEQUENCE [LARGE SCALE GENOMIC DNA]</scope>
    <source>
        <strain evidence="2 3">R142</strain>
    </source>
</reference>
<protein>
    <submittedName>
        <fullName evidence="2">Cytochrome c</fullName>
    </submittedName>
</protein>
<dbReference type="RefSeq" id="WP_142904305.1">
    <property type="nucleotide sequence ID" value="NZ_ML660092.1"/>
</dbReference>
<proteinExistence type="predicted"/>
<dbReference type="GO" id="GO:0020037">
    <property type="term" value="F:heme binding"/>
    <property type="evidence" value="ECO:0007669"/>
    <property type="project" value="InterPro"/>
</dbReference>
<feature type="signal peptide" evidence="1">
    <location>
        <begin position="1"/>
        <end position="23"/>
    </location>
</feature>
<evidence type="ECO:0000256" key="1">
    <source>
        <dbReference type="SAM" id="SignalP"/>
    </source>
</evidence>